<feature type="coiled-coil region" evidence="1">
    <location>
        <begin position="154"/>
        <end position="181"/>
    </location>
</feature>
<evidence type="ECO:0000256" key="1">
    <source>
        <dbReference type="SAM" id="Coils"/>
    </source>
</evidence>
<name>A0A1M4XTZ5_9CLOT</name>
<evidence type="ECO:0000313" key="3">
    <source>
        <dbReference type="EMBL" id="SHE96951.1"/>
    </source>
</evidence>
<evidence type="ECO:0000259" key="2">
    <source>
        <dbReference type="Pfam" id="PF12671"/>
    </source>
</evidence>
<dbReference type="RefSeq" id="WP_072896826.1">
    <property type="nucleotide sequence ID" value="NZ_FQVM01000021.1"/>
</dbReference>
<accession>A0A1M4XTZ5</accession>
<keyword evidence="1" id="KW-0175">Coiled coil</keyword>
<evidence type="ECO:0000313" key="4">
    <source>
        <dbReference type="Proteomes" id="UP000184035"/>
    </source>
</evidence>
<protein>
    <submittedName>
        <fullName evidence="3">Putative amidase domain-containing protein</fullName>
    </submittedName>
</protein>
<dbReference type="InterPro" id="IPR024301">
    <property type="entry name" value="Amidase_6"/>
</dbReference>
<dbReference type="PANTHER" id="PTHR40032:SF1">
    <property type="entry name" value="EXPORTED PROTEIN"/>
    <property type="match status" value="1"/>
</dbReference>
<dbReference type="Pfam" id="PF12671">
    <property type="entry name" value="Amidase_6"/>
    <property type="match status" value="1"/>
</dbReference>
<reference evidence="3 4" key="1">
    <citation type="submission" date="2016-11" db="EMBL/GenBank/DDBJ databases">
        <authorList>
            <person name="Jaros S."/>
            <person name="Januszkiewicz K."/>
            <person name="Wedrychowicz H."/>
        </authorList>
    </citation>
    <scope>NUCLEOTIDE SEQUENCE [LARGE SCALE GENOMIC DNA]</scope>
    <source>
        <strain evidence="3 4">DSM 2631</strain>
    </source>
</reference>
<keyword evidence="4" id="KW-1185">Reference proteome</keyword>
<proteinExistence type="predicted"/>
<sequence>MESIIKDYFNWYYKNLKLQNESSIELERLVYNSNIIKFKMSKLRFMVKWFKKLDEEIKDYKIYIKIKEITFKEDTIYVDLFYGDDLVLKKSENVTQKLRNQFHKIILKNINNNLFIIDDYYNDHLADEFFMVNDDNINRDFIKENINKKIHIKTLEFNNNLKRLDKLAKEYEENLKKSSSKNLNKKNIRNNFNYDGNEAKNYAVKYSLDYNPFYSDYNGKGGDCTNFVSQCIKAGGIPTDYVWFKDSNAWIRVRELRYWLINKGYCRELKWQEKSKEGDLVQLENNYGIIYHSLIITYKSYDNQLFVSSHSGDYYNRALETYITSRRYLILTS</sequence>
<dbReference type="PANTHER" id="PTHR40032">
    <property type="entry name" value="EXPORTED PROTEIN-RELATED"/>
    <property type="match status" value="1"/>
</dbReference>
<dbReference type="OrthoDB" id="9812429at2"/>
<organism evidence="3 4">
    <name type="scientific">Clostridium fallax</name>
    <dbReference type="NCBI Taxonomy" id="1533"/>
    <lineage>
        <taxon>Bacteria</taxon>
        <taxon>Bacillati</taxon>
        <taxon>Bacillota</taxon>
        <taxon>Clostridia</taxon>
        <taxon>Eubacteriales</taxon>
        <taxon>Clostridiaceae</taxon>
        <taxon>Clostridium</taxon>
    </lineage>
</organism>
<dbReference type="EMBL" id="FQVM01000021">
    <property type="protein sequence ID" value="SHE96951.1"/>
    <property type="molecule type" value="Genomic_DNA"/>
</dbReference>
<feature type="domain" description="Putative amidase" evidence="2">
    <location>
        <begin position="193"/>
        <end position="322"/>
    </location>
</feature>
<dbReference type="AlphaFoldDB" id="A0A1M4XTZ5"/>
<dbReference type="STRING" id="1533.SAMN05443638_1218"/>
<gene>
    <name evidence="3" type="ORF">SAMN05443638_1218</name>
</gene>
<dbReference type="Proteomes" id="UP000184035">
    <property type="component" value="Unassembled WGS sequence"/>
</dbReference>